<dbReference type="PROSITE" id="PS50109">
    <property type="entry name" value="HIS_KIN"/>
    <property type="match status" value="1"/>
</dbReference>
<keyword evidence="3" id="KW-0902">Two-component regulatory system</keyword>
<evidence type="ECO:0000256" key="2">
    <source>
        <dbReference type="ARBA" id="ARBA00022777"/>
    </source>
</evidence>
<dbReference type="InterPro" id="IPR003594">
    <property type="entry name" value="HATPase_dom"/>
</dbReference>
<feature type="transmembrane region" description="Helical" evidence="4">
    <location>
        <begin position="254"/>
        <end position="272"/>
    </location>
</feature>
<dbReference type="Pfam" id="PF07730">
    <property type="entry name" value="HisKA_3"/>
    <property type="match status" value="1"/>
</dbReference>
<keyword evidence="2" id="KW-0418">Kinase</keyword>
<protein>
    <recommendedName>
        <fullName evidence="5">Histidine kinase domain-containing protein</fullName>
    </recommendedName>
</protein>
<evidence type="ECO:0000256" key="3">
    <source>
        <dbReference type="ARBA" id="ARBA00023012"/>
    </source>
</evidence>
<feature type="transmembrane region" description="Helical" evidence="4">
    <location>
        <begin position="375"/>
        <end position="392"/>
    </location>
</feature>
<keyword evidence="7" id="KW-1185">Reference proteome</keyword>
<dbReference type="Pfam" id="PF02518">
    <property type="entry name" value="HATPase_c"/>
    <property type="match status" value="1"/>
</dbReference>
<evidence type="ECO:0000256" key="4">
    <source>
        <dbReference type="SAM" id="Phobius"/>
    </source>
</evidence>
<gene>
    <name evidence="6" type="ORF">Hsar01_02032</name>
</gene>
<keyword evidence="1" id="KW-0808">Transferase</keyword>
<comment type="caution">
    <text evidence="6">The sequence shown here is derived from an EMBL/GenBank/DDBJ whole genome shotgun (WGS) entry which is preliminary data.</text>
</comment>
<feature type="transmembrane region" description="Helical" evidence="4">
    <location>
        <begin position="284"/>
        <end position="304"/>
    </location>
</feature>
<feature type="domain" description="Histidine kinase" evidence="5">
    <location>
        <begin position="521"/>
        <end position="699"/>
    </location>
</feature>
<dbReference type="Gene3D" id="1.20.5.1930">
    <property type="match status" value="1"/>
</dbReference>
<dbReference type="EMBL" id="BAABRI010000010">
    <property type="protein sequence ID" value="GAA5482808.1"/>
    <property type="molecule type" value="Genomic_DNA"/>
</dbReference>
<dbReference type="CDD" id="cd16917">
    <property type="entry name" value="HATPase_UhpB-NarQ-NarX-like"/>
    <property type="match status" value="1"/>
</dbReference>
<feature type="transmembrane region" description="Helical" evidence="4">
    <location>
        <begin position="132"/>
        <end position="152"/>
    </location>
</feature>
<evidence type="ECO:0000313" key="6">
    <source>
        <dbReference type="EMBL" id="GAA5482808.1"/>
    </source>
</evidence>
<dbReference type="Proteomes" id="UP001476282">
    <property type="component" value="Unassembled WGS sequence"/>
</dbReference>
<dbReference type="InterPro" id="IPR036890">
    <property type="entry name" value="HATPase_C_sf"/>
</dbReference>
<reference evidence="6 7" key="1">
    <citation type="submission" date="2024-02" db="EMBL/GenBank/DDBJ databases">
        <title>Haloferula sargassicola NBRC 104335.</title>
        <authorList>
            <person name="Ichikawa N."/>
            <person name="Katano-Makiyama Y."/>
            <person name="Hidaka K."/>
        </authorList>
    </citation>
    <scope>NUCLEOTIDE SEQUENCE [LARGE SCALE GENOMIC DNA]</scope>
    <source>
        <strain evidence="6 7">NBRC 104335</strain>
    </source>
</reference>
<dbReference type="InterPro" id="IPR005467">
    <property type="entry name" value="His_kinase_dom"/>
</dbReference>
<sequence length="705" mass="76397">MGAAVAIGLAVVGMVTMIAHRQPWLGLSLKPSADGALVAASAGPAAGIGRGAEIEAVSGKGGTVRLRALDLVAEPDGAMGDYGTYREFIERQDRLAAMLAAGEVRLAMADGGTETLVPDPRGRPFSSFPPDFWVQLAVGLAAWLVSATVFAFRPRDAGARYLLLSGAATLLFSPAAAIYSTRELALDGSLFRWANDLNFLGGSLFAASFVALLLHYPRRLGPAWVGIAVVALFVGWFAAQQVGLFDSMTFARRFLVMIGLGATFALAGVHWFRTRRKPVERAALQWFLLSWMLGTSLFGLFILLPQLFGIDTSPLQGYAFLLFLLVYGGLAFGILRYRLFELGVWWRRVALWTLSVLLLVLLDVMFLLGLEMSPGISLSLTLVICGVVWLPLRTWAWNRFRGTRDAHPAEWFGRVMDVALTPSAEPRSERWRDLLGAVFSPLGVEAETTECREVAIGDDGLFMTVPGVAGLPARRLEYAAGGRRLFSPKDAALAGELVKALDHAFESRSAYEAGVTEERSRIARDIHDNIGAQLLAALHSADADRKDAKIRESLEDLRSVINDSPAEALTLDEVFAELRVESAERLAAAGIDLDWESEGCDRTVLDASIVHALRSILREAVSNVIRHSRARRASVEVLCGDGSLQVRIEDDGDGCRDFVGAQGNGLANMRARLVRLGGSMEISRPDRGTCLSIQVPISHDGARKP</sequence>
<evidence type="ECO:0000259" key="5">
    <source>
        <dbReference type="PROSITE" id="PS50109"/>
    </source>
</evidence>
<feature type="transmembrane region" description="Helical" evidence="4">
    <location>
        <begin position="159"/>
        <end position="179"/>
    </location>
</feature>
<keyword evidence="4" id="KW-0472">Membrane</keyword>
<feature type="transmembrane region" description="Helical" evidence="4">
    <location>
        <begin position="316"/>
        <end position="337"/>
    </location>
</feature>
<proteinExistence type="predicted"/>
<organism evidence="6 7">
    <name type="scientific">Haloferula sargassicola</name>
    <dbReference type="NCBI Taxonomy" id="490096"/>
    <lineage>
        <taxon>Bacteria</taxon>
        <taxon>Pseudomonadati</taxon>
        <taxon>Verrucomicrobiota</taxon>
        <taxon>Verrucomicrobiia</taxon>
        <taxon>Verrucomicrobiales</taxon>
        <taxon>Verrucomicrobiaceae</taxon>
        <taxon>Haloferula</taxon>
    </lineage>
</organism>
<dbReference type="SUPFAM" id="SSF55874">
    <property type="entry name" value="ATPase domain of HSP90 chaperone/DNA topoisomerase II/histidine kinase"/>
    <property type="match status" value="1"/>
</dbReference>
<dbReference type="SMART" id="SM00387">
    <property type="entry name" value="HATPase_c"/>
    <property type="match status" value="1"/>
</dbReference>
<accession>A0ABP9USK2</accession>
<evidence type="ECO:0000256" key="1">
    <source>
        <dbReference type="ARBA" id="ARBA00022679"/>
    </source>
</evidence>
<feature type="transmembrane region" description="Helical" evidence="4">
    <location>
        <begin position="223"/>
        <end position="242"/>
    </location>
</feature>
<feature type="transmembrane region" description="Helical" evidence="4">
    <location>
        <begin position="349"/>
        <end position="369"/>
    </location>
</feature>
<evidence type="ECO:0000313" key="7">
    <source>
        <dbReference type="Proteomes" id="UP001476282"/>
    </source>
</evidence>
<dbReference type="PANTHER" id="PTHR24421">
    <property type="entry name" value="NITRATE/NITRITE SENSOR PROTEIN NARX-RELATED"/>
    <property type="match status" value="1"/>
</dbReference>
<keyword evidence="4" id="KW-0812">Transmembrane</keyword>
<dbReference type="Gene3D" id="3.30.565.10">
    <property type="entry name" value="Histidine kinase-like ATPase, C-terminal domain"/>
    <property type="match status" value="1"/>
</dbReference>
<feature type="transmembrane region" description="Helical" evidence="4">
    <location>
        <begin position="199"/>
        <end position="216"/>
    </location>
</feature>
<name>A0ABP9USK2_9BACT</name>
<keyword evidence="4" id="KW-1133">Transmembrane helix</keyword>
<dbReference type="InterPro" id="IPR011712">
    <property type="entry name" value="Sig_transdc_His_kin_sub3_dim/P"/>
</dbReference>
<dbReference type="InterPro" id="IPR050482">
    <property type="entry name" value="Sensor_HK_TwoCompSys"/>
</dbReference>